<dbReference type="Gene3D" id="3.40.630.10">
    <property type="entry name" value="Zn peptidases"/>
    <property type="match status" value="1"/>
</dbReference>
<keyword evidence="9" id="KW-0963">Cytoplasm</keyword>
<comment type="similarity">
    <text evidence="3 9">Belongs to the peptidase M17 family.</text>
</comment>
<keyword evidence="8 9" id="KW-0464">Manganese</keyword>
<dbReference type="STRING" id="1818881.A3196_19285"/>
<feature type="binding site" evidence="9">
    <location>
        <position position="268"/>
    </location>
    <ligand>
        <name>Mn(2+)</name>
        <dbReference type="ChEBI" id="CHEBI:29035"/>
        <label>2</label>
    </ligand>
</feature>
<dbReference type="GO" id="GO:0006508">
    <property type="term" value="P:proteolysis"/>
    <property type="evidence" value="ECO:0007669"/>
    <property type="project" value="UniProtKB-KW"/>
</dbReference>
<proteinExistence type="inferred from homology"/>
<dbReference type="PRINTS" id="PR00481">
    <property type="entry name" value="LAMNOPPTDASE"/>
</dbReference>
<comment type="subcellular location">
    <subcellularLocation>
        <location evidence="9">Cytoplasm</location>
    </subcellularLocation>
</comment>
<dbReference type="RefSeq" id="WP_069025082.1">
    <property type="nucleotide sequence ID" value="NZ_LVJZ01000005.1"/>
</dbReference>
<dbReference type="GO" id="GO:0030145">
    <property type="term" value="F:manganese ion binding"/>
    <property type="evidence" value="ECO:0007669"/>
    <property type="project" value="UniProtKB-UniRule"/>
</dbReference>
<dbReference type="Gene3D" id="3.40.220.10">
    <property type="entry name" value="Leucine Aminopeptidase, subunit E, domain 1"/>
    <property type="match status" value="1"/>
</dbReference>
<keyword evidence="4 9" id="KW-0031">Aminopeptidase</keyword>
<dbReference type="InterPro" id="IPR008283">
    <property type="entry name" value="Peptidase_M17_N"/>
</dbReference>
<comment type="catalytic activity">
    <reaction evidence="2 9">
        <text>Release of an N-terminal amino acid, preferentially leucine, but not glutamic or aspartic acids.</text>
        <dbReference type="EC" id="3.4.11.10"/>
    </reaction>
</comment>
<evidence type="ECO:0000313" key="11">
    <source>
        <dbReference type="EMBL" id="ODB92913.1"/>
    </source>
</evidence>
<keyword evidence="6 9" id="KW-0479">Metal-binding</keyword>
<feature type="domain" description="Cytosol aminopeptidase" evidence="10">
    <location>
        <begin position="348"/>
        <end position="355"/>
    </location>
</feature>
<dbReference type="InterPro" id="IPR000819">
    <property type="entry name" value="Peptidase_M17_C"/>
</dbReference>
<evidence type="ECO:0000259" key="10">
    <source>
        <dbReference type="PROSITE" id="PS00631"/>
    </source>
</evidence>
<evidence type="ECO:0000256" key="4">
    <source>
        <dbReference type="ARBA" id="ARBA00022438"/>
    </source>
</evidence>
<dbReference type="Proteomes" id="UP000094849">
    <property type="component" value="Unassembled WGS sequence"/>
</dbReference>
<dbReference type="SUPFAM" id="SSF52949">
    <property type="entry name" value="Macro domain-like"/>
    <property type="match status" value="1"/>
</dbReference>
<organism evidence="11 12">
    <name type="scientific">Candidatus Thiodiazotropha endoloripes</name>
    <dbReference type="NCBI Taxonomy" id="1818881"/>
    <lineage>
        <taxon>Bacteria</taxon>
        <taxon>Pseudomonadati</taxon>
        <taxon>Pseudomonadota</taxon>
        <taxon>Gammaproteobacteria</taxon>
        <taxon>Chromatiales</taxon>
        <taxon>Sedimenticolaceae</taxon>
        <taxon>Candidatus Thiodiazotropha</taxon>
    </lineage>
</organism>
<evidence type="ECO:0000313" key="12">
    <source>
        <dbReference type="Proteomes" id="UP000094849"/>
    </source>
</evidence>
<dbReference type="HAMAP" id="MF_00181">
    <property type="entry name" value="Cytosol_peptidase_M17"/>
    <property type="match status" value="1"/>
</dbReference>
<dbReference type="NCBIfam" id="NF002074">
    <property type="entry name" value="PRK00913.1-4"/>
    <property type="match status" value="1"/>
</dbReference>
<protein>
    <recommendedName>
        <fullName evidence="9">Probable cytosol aminopeptidase</fullName>
        <ecNumber evidence="9">3.4.11.1</ecNumber>
    </recommendedName>
    <alternativeName>
        <fullName evidence="9">Leucine aminopeptidase</fullName>
        <shortName evidence="9">LAP</shortName>
        <ecNumber evidence="9">3.4.11.10</ecNumber>
    </alternativeName>
    <alternativeName>
        <fullName evidence="9">Leucyl aminopeptidase</fullName>
    </alternativeName>
</protein>
<feature type="active site" evidence="9">
    <location>
        <position position="354"/>
    </location>
</feature>
<dbReference type="Pfam" id="PF00883">
    <property type="entry name" value="Peptidase_M17"/>
    <property type="match status" value="1"/>
</dbReference>
<sequence length="497" mass="53398">MEYSIKTGDLTKQRTACLILGVFAKRQLSPSALLVDKASKGHLKEILKRGDMNGESGQQLMLYDVPGIQAERVLLLGLGKASELNRKRYMKALTASIKSLNDGHAIEAVWGLCDVAVSNIPEAGIVRETIVQSEESLYQFAETKSTVKKRQRPLKRLAVWLADRRQLKTAQKGLQQGKAIAKGIKLTKDLGNLPGNYCTPTYLADQAKKLGRSHAKLKVQVLEEKQMEKLGMGALLSVSRGSRQPAKLIIMNYQGGKADAKPVVLVGKGLTFDAGGISLKPAAAMDEMKYDMCGGASVFGTMMACLEMDLPINLIGVVPSSENLPDGDANKPGDVVTSMSGQTIEVLNTDAEGRLILCDALTYSERFNPATVIDIATLTGACIVALGNQASGLMANNEALAEELLDAGSSCGDRAWQLPLWDEYQEQLDSNFADMANIGGKGAGTITAACFLSRYTKKFKWAHLDIAGTAWRSGAAKGATGRPVPLLTRFLMGRCGL</sequence>
<feature type="binding site" evidence="9">
    <location>
        <position position="350"/>
    </location>
    <ligand>
        <name>Mn(2+)</name>
        <dbReference type="ChEBI" id="CHEBI:29035"/>
        <label>1</label>
    </ligand>
</feature>
<dbReference type="NCBIfam" id="NF002073">
    <property type="entry name" value="PRK00913.1-2"/>
    <property type="match status" value="1"/>
</dbReference>
<dbReference type="PROSITE" id="PS00631">
    <property type="entry name" value="CYTOSOL_AP"/>
    <property type="match status" value="1"/>
</dbReference>
<name>A0A1E2UHL4_9GAMM</name>
<evidence type="ECO:0000256" key="1">
    <source>
        <dbReference type="ARBA" id="ARBA00000135"/>
    </source>
</evidence>
<evidence type="ECO:0000256" key="7">
    <source>
        <dbReference type="ARBA" id="ARBA00022801"/>
    </source>
</evidence>
<dbReference type="EC" id="3.4.11.1" evidence="9"/>
<dbReference type="SUPFAM" id="SSF53187">
    <property type="entry name" value="Zn-dependent exopeptidases"/>
    <property type="match status" value="1"/>
</dbReference>
<keyword evidence="7 9" id="KW-0378">Hydrolase</keyword>
<evidence type="ECO:0000256" key="3">
    <source>
        <dbReference type="ARBA" id="ARBA00009528"/>
    </source>
</evidence>
<evidence type="ECO:0000256" key="8">
    <source>
        <dbReference type="ARBA" id="ARBA00023211"/>
    </source>
</evidence>
<comment type="cofactor">
    <cofactor evidence="9">
        <name>Mn(2+)</name>
        <dbReference type="ChEBI" id="CHEBI:29035"/>
    </cofactor>
    <text evidence="9">Binds 2 manganese ions per subunit.</text>
</comment>
<dbReference type="FunFam" id="3.40.630.10:FF:000004">
    <property type="entry name" value="Probable cytosol aminopeptidase"/>
    <property type="match status" value="1"/>
</dbReference>
<feature type="active site" evidence="9">
    <location>
        <position position="280"/>
    </location>
</feature>
<dbReference type="InterPro" id="IPR011356">
    <property type="entry name" value="Leucine_aapep/pepB"/>
</dbReference>
<dbReference type="NCBIfam" id="NF002077">
    <property type="entry name" value="PRK00913.2-4"/>
    <property type="match status" value="1"/>
</dbReference>
<dbReference type="Pfam" id="PF02789">
    <property type="entry name" value="Peptidase_M17_N"/>
    <property type="match status" value="1"/>
</dbReference>
<feature type="binding site" evidence="9">
    <location>
        <position position="273"/>
    </location>
    <ligand>
        <name>Mn(2+)</name>
        <dbReference type="ChEBI" id="CHEBI:29035"/>
        <label>1</label>
    </ligand>
</feature>
<evidence type="ECO:0000256" key="5">
    <source>
        <dbReference type="ARBA" id="ARBA00022670"/>
    </source>
</evidence>
<feature type="binding site" evidence="9">
    <location>
        <position position="352"/>
    </location>
    <ligand>
        <name>Mn(2+)</name>
        <dbReference type="ChEBI" id="CHEBI:29035"/>
        <label>1</label>
    </ligand>
</feature>
<comment type="catalytic activity">
    <reaction evidence="1 9">
        <text>Release of an N-terminal amino acid, Xaa-|-Yaa-, in which Xaa is preferably Leu, but may be other amino acids including Pro although not Arg or Lys, and Yaa may be Pro. Amino acid amides and methyl esters are also readily hydrolyzed, but rates on arylamides are exceedingly low.</text>
        <dbReference type="EC" id="3.4.11.1"/>
    </reaction>
</comment>
<dbReference type="CDD" id="cd00433">
    <property type="entry name" value="Peptidase_M17"/>
    <property type="match status" value="1"/>
</dbReference>
<keyword evidence="12" id="KW-1185">Reference proteome</keyword>
<feature type="binding site" evidence="9">
    <location>
        <position position="273"/>
    </location>
    <ligand>
        <name>Mn(2+)</name>
        <dbReference type="ChEBI" id="CHEBI:29035"/>
        <label>2</label>
    </ligand>
</feature>
<reference evidence="11 12" key="1">
    <citation type="submission" date="2016-03" db="EMBL/GenBank/DDBJ databases">
        <title>Chemosynthetic sulphur-oxidizing symbionts of marine invertebrate animals are capable of nitrogen fixation.</title>
        <authorList>
            <person name="Petersen J.M."/>
            <person name="Kemper A."/>
            <person name="Gruber-Vodicka H."/>
            <person name="Cardini U."/>
            <person name="Geest Mvander."/>
            <person name="Kleiner M."/>
            <person name="Bulgheresi S."/>
            <person name="Fussmann M."/>
            <person name="Herbold C."/>
            <person name="Seah B.K.B."/>
            <person name="Antony C.Paul."/>
            <person name="Liu D."/>
            <person name="Belitz A."/>
            <person name="Weber M."/>
        </authorList>
    </citation>
    <scope>NUCLEOTIDE SEQUENCE [LARGE SCALE GENOMIC DNA]</scope>
    <source>
        <strain evidence="11">G_D</strain>
    </source>
</reference>
<dbReference type="GO" id="GO:0005737">
    <property type="term" value="C:cytoplasm"/>
    <property type="evidence" value="ECO:0007669"/>
    <property type="project" value="UniProtKB-SubCell"/>
</dbReference>
<dbReference type="EMBL" id="LVJZ01000005">
    <property type="protein sequence ID" value="ODB92913.1"/>
    <property type="molecule type" value="Genomic_DNA"/>
</dbReference>
<feature type="binding site" evidence="9">
    <location>
        <position position="352"/>
    </location>
    <ligand>
        <name>Mn(2+)</name>
        <dbReference type="ChEBI" id="CHEBI:29035"/>
        <label>2</label>
    </ligand>
</feature>
<dbReference type="EC" id="3.4.11.10" evidence="9"/>
<keyword evidence="5 9" id="KW-0645">Protease</keyword>
<evidence type="ECO:0000256" key="2">
    <source>
        <dbReference type="ARBA" id="ARBA00000967"/>
    </source>
</evidence>
<dbReference type="PANTHER" id="PTHR11963:SF23">
    <property type="entry name" value="CYTOSOL AMINOPEPTIDASE"/>
    <property type="match status" value="1"/>
</dbReference>
<comment type="caution">
    <text evidence="11">The sequence shown here is derived from an EMBL/GenBank/DDBJ whole genome shotgun (WGS) entry which is preliminary data.</text>
</comment>
<gene>
    <name evidence="9" type="primary">pepA</name>
    <name evidence="11" type="ORF">A3196_19285</name>
</gene>
<feature type="binding site" evidence="9">
    <location>
        <position position="291"/>
    </location>
    <ligand>
        <name>Mn(2+)</name>
        <dbReference type="ChEBI" id="CHEBI:29035"/>
        <label>2</label>
    </ligand>
</feature>
<accession>A0A1E2UHL4</accession>
<comment type="function">
    <text evidence="9">Presumably involved in the processing and regular turnover of intracellular proteins. Catalyzes the removal of unsubstituted N-terminal amino acids from various peptides.</text>
</comment>
<dbReference type="PANTHER" id="PTHR11963">
    <property type="entry name" value="LEUCINE AMINOPEPTIDASE-RELATED"/>
    <property type="match status" value="1"/>
</dbReference>
<dbReference type="GO" id="GO:0070006">
    <property type="term" value="F:metalloaminopeptidase activity"/>
    <property type="evidence" value="ECO:0007669"/>
    <property type="project" value="InterPro"/>
</dbReference>
<dbReference type="AlphaFoldDB" id="A0A1E2UHL4"/>
<evidence type="ECO:0000256" key="6">
    <source>
        <dbReference type="ARBA" id="ARBA00022723"/>
    </source>
</evidence>
<dbReference type="InterPro" id="IPR043472">
    <property type="entry name" value="Macro_dom-like"/>
</dbReference>
<dbReference type="InterPro" id="IPR023042">
    <property type="entry name" value="Peptidase_M17_leu_NH2_pept"/>
</dbReference>
<evidence type="ECO:0000256" key="9">
    <source>
        <dbReference type="HAMAP-Rule" id="MF_00181"/>
    </source>
</evidence>